<feature type="chain" id="PRO_5022897129" evidence="1">
    <location>
        <begin position="27"/>
        <end position="70"/>
    </location>
</feature>
<accession>A0A5D2DK91</accession>
<evidence type="ECO:0000256" key="1">
    <source>
        <dbReference type="SAM" id="SignalP"/>
    </source>
</evidence>
<dbReference type="Proteomes" id="UP000323506">
    <property type="component" value="Chromosome D02"/>
</dbReference>
<gene>
    <name evidence="2" type="ORF">ES288_D02G243500v1</name>
</gene>
<dbReference type="AlphaFoldDB" id="A0A5D2DK91"/>
<evidence type="ECO:0000313" key="3">
    <source>
        <dbReference type="Proteomes" id="UP000323506"/>
    </source>
</evidence>
<keyword evidence="3" id="KW-1185">Reference proteome</keyword>
<reference evidence="2 3" key="1">
    <citation type="submission" date="2019-06" db="EMBL/GenBank/DDBJ databases">
        <title>WGS assembly of Gossypium darwinii.</title>
        <authorList>
            <person name="Chen Z.J."/>
            <person name="Sreedasyam A."/>
            <person name="Ando A."/>
            <person name="Song Q."/>
            <person name="De L."/>
            <person name="Hulse-Kemp A."/>
            <person name="Ding M."/>
            <person name="Ye W."/>
            <person name="Kirkbride R."/>
            <person name="Jenkins J."/>
            <person name="Plott C."/>
            <person name="Lovell J."/>
            <person name="Lin Y.-M."/>
            <person name="Vaughn R."/>
            <person name="Liu B."/>
            <person name="Li W."/>
            <person name="Simpson S."/>
            <person name="Scheffler B."/>
            <person name="Saski C."/>
            <person name="Grover C."/>
            <person name="Hu G."/>
            <person name="Conover J."/>
            <person name="Carlson J."/>
            <person name="Shu S."/>
            <person name="Boston L."/>
            <person name="Williams M."/>
            <person name="Peterson D."/>
            <person name="Mcgee K."/>
            <person name="Jones D."/>
            <person name="Wendel J."/>
            <person name="Stelly D."/>
            <person name="Grimwood J."/>
            <person name="Schmutz J."/>
        </authorList>
    </citation>
    <scope>NUCLEOTIDE SEQUENCE [LARGE SCALE GENOMIC DNA]</scope>
    <source>
        <strain evidence="2">1808015.09</strain>
    </source>
</reference>
<dbReference type="EMBL" id="CM017702">
    <property type="protein sequence ID" value="TYG80783.1"/>
    <property type="molecule type" value="Genomic_DNA"/>
</dbReference>
<name>A0A5D2DK91_GOSDA</name>
<proteinExistence type="predicted"/>
<evidence type="ECO:0000313" key="2">
    <source>
        <dbReference type="EMBL" id="TYG80783.1"/>
    </source>
</evidence>
<keyword evidence="1" id="KW-0732">Signal</keyword>
<feature type="signal peptide" evidence="1">
    <location>
        <begin position="1"/>
        <end position="26"/>
    </location>
</feature>
<sequence>MKQLNIGRVMRRRSALLLRLPGFVSLLPLLQQGMGLVVARCEHAVSALPREKLSAPKKSAINTSSLPCIQ</sequence>
<organism evidence="2 3">
    <name type="scientific">Gossypium darwinii</name>
    <name type="common">Darwin's cotton</name>
    <name type="synonym">Gossypium barbadense var. darwinii</name>
    <dbReference type="NCBI Taxonomy" id="34276"/>
    <lineage>
        <taxon>Eukaryota</taxon>
        <taxon>Viridiplantae</taxon>
        <taxon>Streptophyta</taxon>
        <taxon>Embryophyta</taxon>
        <taxon>Tracheophyta</taxon>
        <taxon>Spermatophyta</taxon>
        <taxon>Magnoliopsida</taxon>
        <taxon>eudicotyledons</taxon>
        <taxon>Gunneridae</taxon>
        <taxon>Pentapetalae</taxon>
        <taxon>rosids</taxon>
        <taxon>malvids</taxon>
        <taxon>Malvales</taxon>
        <taxon>Malvaceae</taxon>
        <taxon>Malvoideae</taxon>
        <taxon>Gossypium</taxon>
    </lineage>
</organism>
<protein>
    <submittedName>
        <fullName evidence="2">Uncharacterized protein</fullName>
    </submittedName>
</protein>